<name>A0A3B0QVL7_9ZZZZ</name>
<gene>
    <name evidence="2" type="ORF">MNBD_DELTA01-777</name>
</gene>
<sequence length="170" mass="19099">MKGTKKYSNSTTKKAIDTEKDPYLLKGTPKGRAVCTQCASVYDNKRWALVSMEDAAGKAESKDFISVLCPACMRIKDDFPGGYVTIKGDFLREHKVELLNLVRNKEDIARSHNPLERVMAIKEGTEGIEITTTTEKFAQMLGKEIHKAFSAKVDYKWSADVKMARVNCTR</sequence>
<evidence type="ECO:0000259" key="1">
    <source>
        <dbReference type="Pfam" id="PF04981"/>
    </source>
</evidence>
<dbReference type="Pfam" id="PF04981">
    <property type="entry name" value="NMD3"/>
    <property type="match status" value="1"/>
</dbReference>
<dbReference type="InterPro" id="IPR047706">
    <property type="entry name" value="BCAM0308-like"/>
</dbReference>
<dbReference type="InterPro" id="IPR007064">
    <property type="entry name" value="Nmd3_N"/>
</dbReference>
<dbReference type="NCBIfam" id="NF040826">
    <property type="entry name" value="lxa_BCAM0308"/>
    <property type="match status" value="1"/>
</dbReference>
<feature type="domain" description="Nmd3 N-terminal" evidence="1">
    <location>
        <begin position="67"/>
        <end position="154"/>
    </location>
</feature>
<organism evidence="2">
    <name type="scientific">hydrothermal vent metagenome</name>
    <dbReference type="NCBI Taxonomy" id="652676"/>
    <lineage>
        <taxon>unclassified sequences</taxon>
        <taxon>metagenomes</taxon>
        <taxon>ecological metagenomes</taxon>
    </lineage>
</organism>
<protein>
    <recommendedName>
        <fullName evidence="1">Nmd3 N-terminal domain-containing protein</fullName>
    </recommendedName>
</protein>
<dbReference type="AlphaFoldDB" id="A0A3B0QVL7"/>
<evidence type="ECO:0000313" key="2">
    <source>
        <dbReference type="EMBL" id="VAV84149.1"/>
    </source>
</evidence>
<proteinExistence type="predicted"/>
<dbReference type="EMBL" id="UOEA01000060">
    <property type="protein sequence ID" value="VAV84149.1"/>
    <property type="molecule type" value="Genomic_DNA"/>
</dbReference>
<accession>A0A3B0QVL7</accession>
<reference evidence="2" key="1">
    <citation type="submission" date="2018-06" db="EMBL/GenBank/DDBJ databases">
        <authorList>
            <person name="Zhirakovskaya E."/>
        </authorList>
    </citation>
    <scope>NUCLEOTIDE SEQUENCE</scope>
</reference>